<name>A0A812Q6C2_9DINO</name>
<protein>
    <submittedName>
        <fullName evidence="2">THUMPD2 protein</fullName>
    </submittedName>
</protein>
<evidence type="ECO:0000256" key="1">
    <source>
        <dbReference type="SAM" id="MobiDB-lite"/>
    </source>
</evidence>
<reference evidence="2" key="1">
    <citation type="submission" date="2021-02" db="EMBL/GenBank/DDBJ databases">
        <authorList>
            <person name="Dougan E. K."/>
            <person name="Rhodes N."/>
            <person name="Thang M."/>
            <person name="Chan C."/>
        </authorList>
    </citation>
    <scope>NUCLEOTIDE SEQUENCE</scope>
</reference>
<keyword evidence="3" id="KW-1185">Reference proteome</keyword>
<dbReference type="Proteomes" id="UP000601435">
    <property type="component" value="Unassembled WGS sequence"/>
</dbReference>
<dbReference type="OrthoDB" id="418379at2759"/>
<accession>A0A812Q6C2</accession>
<comment type="caution">
    <text evidence="2">The sequence shown here is derived from an EMBL/GenBank/DDBJ whole genome shotgun (WGS) entry which is preliminary data.</text>
</comment>
<evidence type="ECO:0000313" key="3">
    <source>
        <dbReference type="Proteomes" id="UP000601435"/>
    </source>
</evidence>
<dbReference type="EMBL" id="CAJNJA010015229">
    <property type="protein sequence ID" value="CAE7358260.1"/>
    <property type="molecule type" value="Genomic_DNA"/>
</dbReference>
<gene>
    <name evidence="2" type="primary">THUMPD2</name>
    <name evidence="2" type="ORF">SNEC2469_LOCUS9407</name>
</gene>
<evidence type="ECO:0000313" key="2">
    <source>
        <dbReference type="EMBL" id="CAE7358260.1"/>
    </source>
</evidence>
<feature type="region of interest" description="Disordered" evidence="1">
    <location>
        <begin position="342"/>
        <end position="363"/>
    </location>
</feature>
<organism evidence="2 3">
    <name type="scientific">Symbiodinium necroappetens</name>
    <dbReference type="NCBI Taxonomy" id="1628268"/>
    <lineage>
        <taxon>Eukaryota</taxon>
        <taxon>Sar</taxon>
        <taxon>Alveolata</taxon>
        <taxon>Dinophyceae</taxon>
        <taxon>Suessiales</taxon>
        <taxon>Symbiodiniaceae</taxon>
        <taxon>Symbiodinium</taxon>
    </lineage>
</organism>
<sequence>MAFFHQTNALNSRANFSIRSVRVNLPHAPYYLLSDGGPDFSEAAGELNVSPFRAEGMHLSQSFNPNFTCQGHLQRIAQAARWASQHGAAYLMIWEDDTRMLKPMQTIPDVDLLTMGNIDNKHVGFWNSDIREKSMKTPTEQLAPADQRRVKQQDKFAARKGYSAGPGSVLRIDPFLKAVDATPATDLRDMYTYTEQDMCWEDFAIGNDLRIRRNPEVQQVTWAFNDGEFVGQTTEPGRNLRCLECLDACKLYPAAVAEFCRVLRPSGRAALLTNEANAGRLAEALASGPWHVLCRRKLLLGHMEAVLFLARAGEDARACEQLETKGSMRLPWEDQNGRRTWSSMKASLRQPMRAVAGGKKSRR</sequence>
<dbReference type="AlphaFoldDB" id="A0A812Q6C2"/>
<proteinExistence type="predicted"/>